<evidence type="ECO:0000256" key="1">
    <source>
        <dbReference type="ARBA" id="ARBA00022574"/>
    </source>
</evidence>
<keyword evidence="4" id="KW-1185">Reference proteome</keyword>
<dbReference type="InterPro" id="IPR015943">
    <property type="entry name" value="WD40/YVTN_repeat-like_dom_sf"/>
</dbReference>
<name>X6LBT1_RETFI</name>
<reference evidence="3 4" key="1">
    <citation type="journal article" date="2013" name="Curr. Biol.">
        <title>The Genome of the Foraminiferan Reticulomyxa filosa.</title>
        <authorList>
            <person name="Glockner G."/>
            <person name="Hulsmann N."/>
            <person name="Schleicher M."/>
            <person name="Noegel A.A."/>
            <person name="Eichinger L."/>
            <person name="Gallinger C."/>
            <person name="Pawlowski J."/>
            <person name="Sierra R."/>
            <person name="Euteneuer U."/>
            <person name="Pillet L."/>
            <person name="Moustafa A."/>
            <person name="Platzer M."/>
            <person name="Groth M."/>
            <person name="Szafranski K."/>
            <person name="Schliwa M."/>
        </authorList>
    </citation>
    <scope>NUCLEOTIDE SEQUENCE [LARGE SCALE GENOMIC DNA]</scope>
</reference>
<evidence type="ECO:0000313" key="4">
    <source>
        <dbReference type="Proteomes" id="UP000023152"/>
    </source>
</evidence>
<keyword evidence="2" id="KW-0677">Repeat</keyword>
<dbReference type="GO" id="GO:0003723">
    <property type="term" value="F:RNA binding"/>
    <property type="evidence" value="ECO:0007669"/>
    <property type="project" value="TreeGrafter"/>
</dbReference>
<evidence type="ECO:0000313" key="3">
    <source>
        <dbReference type="EMBL" id="ETN98815.1"/>
    </source>
</evidence>
<keyword evidence="1" id="KW-0853">WD repeat</keyword>
<dbReference type="Gene3D" id="2.130.10.10">
    <property type="entry name" value="YVTN repeat-like/Quinoprotein amine dehydrogenase"/>
    <property type="match status" value="1"/>
</dbReference>
<evidence type="ECO:0000256" key="2">
    <source>
        <dbReference type="ARBA" id="ARBA00022737"/>
    </source>
</evidence>
<protein>
    <submittedName>
        <fullName evidence="3">Uncharacterized protein</fullName>
    </submittedName>
</protein>
<sequence length="205" mass="23797">TNEEADLIVEHWVRSSAIKRGWIYEFNKIIAKYAKGFKLSKVLKGGSCKIGKLAFSADDRNNEMQNFIAFSPDGRIIEPYTKIQFSSDGKHIAAILHNCDIRFWDVDSGKQIQRLEEKNNDNVFDEKYSPNRQIVALSTTRTVSLWDMKLGKKVKEIDMNDTLRAKLSPDGRFLAYSLYNTITIWDLESKNVLERRYRGYIINFD</sequence>
<accession>X6LBT1</accession>
<proteinExistence type="predicted"/>
<dbReference type="PANTHER" id="PTHR19877">
    <property type="entry name" value="EUKARYOTIC TRANSLATION INITIATION FACTOR 3 SUBUNIT I"/>
    <property type="match status" value="1"/>
</dbReference>
<dbReference type="AlphaFoldDB" id="X6LBT1"/>
<comment type="caution">
    <text evidence="3">The sequence shown here is derived from an EMBL/GenBank/DDBJ whole genome shotgun (WGS) entry which is preliminary data.</text>
</comment>
<dbReference type="InterPro" id="IPR036322">
    <property type="entry name" value="WD40_repeat_dom_sf"/>
</dbReference>
<dbReference type="Proteomes" id="UP000023152">
    <property type="component" value="Unassembled WGS sequence"/>
</dbReference>
<gene>
    <name evidence="3" type="ORF">RFI_38671</name>
</gene>
<dbReference type="EMBL" id="ASPP01045716">
    <property type="protein sequence ID" value="ETN98815.1"/>
    <property type="molecule type" value="Genomic_DNA"/>
</dbReference>
<dbReference type="SUPFAM" id="SSF50978">
    <property type="entry name" value="WD40 repeat-like"/>
    <property type="match status" value="1"/>
</dbReference>
<feature type="non-terminal residue" evidence="3">
    <location>
        <position position="1"/>
    </location>
</feature>
<organism evidence="3 4">
    <name type="scientific">Reticulomyxa filosa</name>
    <dbReference type="NCBI Taxonomy" id="46433"/>
    <lineage>
        <taxon>Eukaryota</taxon>
        <taxon>Sar</taxon>
        <taxon>Rhizaria</taxon>
        <taxon>Retaria</taxon>
        <taxon>Foraminifera</taxon>
        <taxon>Monothalamids</taxon>
        <taxon>Reticulomyxidae</taxon>
        <taxon>Reticulomyxa</taxon>
    </lineage>
</organism>